<dbReference type="Gene3D" id="3.60.15.10">
    <property type="entry name" value="Ribonuclease Z/Hydroxyacylglutathione hydrolase-like"/>
    <property type="match status" value="2"/>
</dbReference>
<reference evidence="2 3" key="1">
    <citation type="submission" date="2019-02" db="EMBL/GenBank/DDBJ databases">
        <title>Deep-cultivation of Planctomycetes and their phenomic and genomic characterization uncovers novel biology.</title>
        <authorList>
            <person name="Wiegand S."/>
            <person name="Jogler M."/>
            <person name="Boedeker C."/>
            <person name="Pinto D."/>
            <person name="Vollmers J."/>
            <person name="Rivas-Marin E."/>
            <person name="Kohn T."/>
            <person name="Peeters S.H."/>
            <person name="Heuer A."/>
            <person name="Rast P."/>
            <person name="Oberbeckmann S."/>
            <person name="Bunk B."/>
            <person name="Jeske O."/>
            <person name="Meyerdierks A."/>
            <person name="Storesund J.E."/>
            <person name="Kallscheuer N."/>
            <person name="Luecker S."/>
            <person name="Lage O.M."/>
            <person name="Pohl T."/>
            <person name="Merkel B.J."/>
            <person name="Hornburger P."/>
            <person name="Mueller R.-W."/>
            <person name="Bruemmer F."/>
            <person name="Labrenz M."/>
            <person name="Spormann A.M."/>
            <person name="Op den Camp H."/>
            <person name="Overmann J."/>
            <person name="Amann R."/>
            <person name="Jetten M.S.M."/>
            <person name="Mascher T."/>
            <person name="Medema M.H."/>
            <person name="Devos D.P."/>
            <person name="Kaster A.-K."/>
            <person name="Ovreas L."/>
            <person name="Rohde M."/>
            <person name="Galperin M.Y."/>
            <person name="Jogler C."/>
        </authorList>
    </citation>
    <scope>NUCLEOTIDE SEQUENCE [LARGE SCALE GENOMIC DNA]</scope>
    <source>
        <strain evidence="2 3">Pla85_3_4</strain>
    </source>
</reference>
<name>A0A518E0D6_9BACT</name>
<evidence type="ECO:0000313" key="3">
    <source>
        <dbReference type="Proteomes" id="UP000317648"/>
    </source>
</evidence>
<dbReference type="PANTHER" id="PTHR23131:SF0">
    <property type="entry name" value="ENDORIBONUCLEASE LACTB2"/>
    <property type="match status" value="1"/>
</dbReference>
<dbReference type="CDD" id="cd06262">
    <property type="entry name" value="metallo-hydrolase-like_MBL-fold"/>
    <property type="match status" value="1"/>
</dbReference>
<dbReference type="SMART" id="SM00849">
    <property type="entry name" value="Lactamase_B"/>
    <property type="match status" value="2"/>
</dbReference>
<dbReference type="PANTHER" id="PTHR23131">
    <property type="entry name" value="ENDORIBONUCLEASE LACTB2"/>
    <property type="match status" value="1"/>
</dbReference>
<dbReference type="Proteomes" id="UP000317648">
    <property type="component" value="Chromosome"/>
</dbReference>
<protein>
    <submittedName>
        <fullName evidence="2">Ribonuclease Z</fullName>
    </submittedName>
</protein>
<proteinExistence type="predicted"/>
<accession>A0A518E0D6</accession>
<dbReference type="RefSeq" id="WP_145056320.1">
    <property type="nucleotide sequence ID" value="NZ_CP036433.1"/>
</dbReference>
<dbReference type="InterPro" id="IPR001279">
    <property type="entry name" value="Metallo-B-lactamas"/>
</dbReference>
<sequence length="641" mass="71743">MPRFREVAPDVFQWTDTCHTYVLRDGDAGLLIDLGDGSVLDHLDEIGVKKVEWVLFTHHHREQCQGGARLAATGAKTACSALEKPLFEKPLDYRRMRPTLSDAHSVYGASYVRPPREPIAIDQTFERMDDFVWRGRQIWVIETQGNSPGHTAYLLPTDDGWIAFTGDLMVDGARMHTWFDTEWDYGFAKGLFALGNSAAQIAGYDPAVLLPSHGPVVKNAREQLQAYTTKIRRLTDLYVRGYDVKGFGGCDQDNVSRPTLVPHVWQVTPHLYKFRGPNCWTNFGMLLGDDGHALLVDCGLFKVDFLDTAIERMQRQLGLKQIDAVFITHMHGDHGLDAAHIRQKYGAQLWTMEGVADKFERPWDHDLAALLPFYRDPGKQQGPLLFDRILKNGETVEWNGYSLTCDWMPGQTKYHACLHGMIDEKKVAFTGDNICGAVDDPQQGGNEAVVARNGGALEEGYLYAAEYLHGLAPDLILGGHCWAMENPAPLIERYRERMLALREAFQSLSTADDYRYMFDPYQVAVAPYRVIVPPGGETTCQLQIRNYRRREQSHRIQLESSPGLSFDPPLVVGKSQQEETVTVPITIRAAANAKPGLAMATLDITRDGQRLGQMFDFLIYVGEPPADQPPAAPAGKTTSGY</sequence>
<organism evidence="2 3">
    <name type="scientific">Lignipirellula cremea</name>
    <dbReference type="NCBI Taxonomy" id="2528010"/>
    <lineage>
        <taxon>Bacteria</taxon>
        <taxon>Pseudomonadati</taxon>
        <taxon>Planctomycetota</taxon>
        <taxon>Planctomycetia</taxon>
        <taxon>Pirellulales</taxon>
        <taxon>Pirellulaceae</taxon>
        <taxon>Lignipirellula</taxon>
    </lineage>
</organism>
<dbReference type="SUPFAM" id="SSF56281">
    <property type="entry name" value="Metallo-hydrolase/oxidoreductase"/>
    <property type="match status" value="2"/>
</dbReference>
<dbReference type="EMBL" id="CP036433">
    <property type="protein sequence ID" value="QDU97554.1"/>
    <property type="molecule type" value="Genomic_DNA"/>
</dbReference>
<dbReference type="AlphaFoldDB" id="A0A518E0D6"/>
<dbReference type="InterPro" id="IPR050662">
    <property type="entry name" value="Sec-metab_biosynth-thioest"/>
</dbReference>
<dbReference type="InterPro" id="IPR036866">
    <property type="entry name" value="RibonucZ/Hydroxyglut_hydro"/>
</dbReference>
<dbReference type="Pfam" id="PF00753">
    <property type="entry name" value="Lactamase_B"/>
    <property type="match status" value="2"/>
</dbReference>
<gene>
    <name evidence="2" type="ORF">Pla8534_54020</name>
</gene>
<dbReference type="OrthoDB" id="9761531at2"/>
<keyword evidence="3" id="KW-1185">Reference proteome</keyword>
<evidence type="ECO:0000313" key="2">
    <source>
        <dbReference type="EMBL" id="QDU97554.1"/>
    </source>
</evidence>
<feature type="domain" description="Metallo-beta-lactamase" evidence="1">
    <location>
        <begin position="17"/>
        <end position="213"/>
    </location>
</feature>
<evidence type="ECO:0000259" key="1">
    <source>
        <dbReference type="SMART" id="SM00849"/>
    </source>
</evidence>
<feature type="domain" description="Metallo-beta-lactamase" evidence="1">
    <location>
        <begin position="281"/>
        <end position="480"/>
    </location>
</feature>
<dbReference type="KEGG" id="lcre:Pla8534_54020"/>